<feature type="region of interest" description="Disordered" evidence="1">
    <location>
        <begin position="96"/>
        <end position="128"/>
    </location>
</feature>
<feature type="compositionally biased region" description="Acidic residues" evidence="1">
    <location>
        <begin position="160"/>
        <end position="185"/>
    </location>
</feature>
<evidence type="ECO:0000313" key="3">
    <source>
        <dbReference type="EMBL" id="GJU04445.1"/>
    </source>
</evidence>
<name>A0ABQ5IXL4_9ASTR</name>
<reference evidence="3" key="1">
    <citation type="journal article" date="2022" name="Int. J. Mol. Sci.">
        <title>Draft Genome of Tanacetum Coccineum: Genomic Comparison of Closely Related Tanacetum-Family Plants.</title>
        <authorList>
            <person name="Yamashiro T."/>
            <person name="Shiraishi A."/>
            <person name="Nakayama K."/>
            <person name="Satake H."/>
        </authorList>
    </citation>
    <scope>NUCLEOTIDE SEQUENCE</scope>
</reference>
<feature type="chain" id="PRO_5047284820" evidence="2">
    <location>
        <begin position="34"/>
        <end position="457"/>
    </location>
</feature>
<keyword evidence="2" id="KW-0732">Signal</keyword>
<protein>
    <submittedName>
        <fullName evidence="3">Uncharacterized protein</fullName>
    </submittedName>
</protein>
<reference evidence="3" key="2">
    <citation type="submission" date="2022-01" db="EMBL/GenBank/DDBJ databases">
        <authorList>
            <person name="Yamashiro T."/>
            <person name="Shiraishi A."/>
            <person name="Satake H."/>
            <person name="Nakayama K."/>
        </authorList>
    </citation>
    <scope>NUCLEOTIDE SEQUENCE</scope>
</reference>
<evidence type="ECO:0000256" key="1">
    <source>
        <dbReference type="SAM" id="MobiDB-lite"/>
    </source>
</evidence>
<feature type="compositionally biased region" description="Low complexity" evidence="1">
    <location>
        <begin position="117"/>
        <end position="127"/>
    </location>
</feature>
<evidence type="ECO:0000256" key="2">
    <source>
        <dbReference type="SAM" id="SignalP"/>
    </source>
</evidence>
<dbReference type="Proteomes" id="UP001151760">
    <property type="component" value="Unassembled WGS sequence"/>
</dbReference>
<proteinExistence type="predicted"/>
<feature type="region of interest" description="Disordered" evidence="1">
    <location>
        <begin position="160"/>
        <end position="202"/>
    </location>
</feature>
<sequence>MIGCKVMRTLASVEFEIILILGLPCCLSSSVRCHETVMEINPDSDCGIFDVESSHCLSVVHEFLRVLSGNDAVPVPLLEDPYEAIRQAYLVRMDTESEPFEDPVETETPESPHTVAPPTSLLDSTPPTLVPIPRRTARMAVYVPPAMTPSLSASIAELVEDDDEEKDNEEEDKEIEVSLDSDSGNEDAKDEGPTVEDEDPAAGTRVLLQGTRALQRAAPVMETAMGEPLRLGYGALRHQEITLGEGRMPSVFEVGQSSRSVPESERPERVSALRQPTHTTWIGPEDGITYIDVPAYPPPALPAQRPSSPERSSSSLLVSLAPSIVPSPISSPVIPLTAPSLVASPATAESKGFLTELGAQVEMQRGLIHDHTIQLGELSPALFERYDRDIGEFFTRSGAVRDEIFSQRYRFRSLEHDDTQRENRELRLQIAEEWCKRLDLAEIVDSMRRGHEPKGDV</sequence>
<keyword evidence="4" id="KW-1185">Reference proteome</keyword>
<feature type="compositionally biased region" description="Acidic residues" evidence="1">
    <location>
        <begin position="96"/>
        <end position="108"/>
    </location>
</feature>
<dbReference type="EMBL" id="BQNB010021249">
    <property type="protein sequence ID" value="GJU04445.1"/>
    <property type="molecule type" value="Genomic_DNA"/>
</dbReference>
<feature type="signal peptide" evidence="2">
    <location>
        <begin position="1"/>
        <end position="33"/>
    </location>
</feature>
<organism evidence="3 4">
    <name type="scientific">Tanacetum coccineum</name>
    <dbReference type="NCBI Taxonomy" id="301880"/>
    <lineage>
        <taxon>Eukaryota</taxon>
        <taxon>Viridiplantae</taxon>
        <taxon>Streptophyta</taxon>
        <taxon>Embryophyta</taxon>
        <taxon>Tracheophyta</taxon>
        <taxon>Spermatophyta</taxon>
        <taxon>Magnoliopsida</taxon>
        <taxon>eudicotyledons</taxon>
        <taxon>Gunneridae</taxon>
        <taxon>Pentapetalae</taxon>
        <taxon>asterids</taxon>
        <taxon>campanulids</taxon>
        <taxon>Asterales</taxon>
        <taxon>Asteraceae</taxon>
        <taxon>Asteroideae</taxon>
        <taxon>Anthemideae</taxon>
        <taxon>Anthemidinae</taxon>
        <taxon>Tanacetum</taxon>
    </lineage>
</organism>
<evidence type="ECO:0000313" key="4">
    <source>
        <dbReference type="Proteomes" id="UP001151760"/>
    </source>
</evidence>
<gene>
    <name evidence="3" type="ORF">Tco_1120875</name>
</gene>
<accession>A0ABQ5IXL4</accession>
<comment type="caution">
    <text evidence="3">The sequence shown here is derived from an EMBL/GenBank/DDBJ whole genome shotgun (WGS) entry which is preliminary data.</text>
</comment>